<dbReference type="EMBL" id="DTIB01000091">
    <property type="protein sequence ID" value="HGB25267.1"/>
    <property type="molecule type" value="Genomic_DNA"/>
</dbReference>
<reference evidence="1" key="1">
    <citation type="journal article" date="2020" name="mSystems">
        <title>Genome- and Community-Level Interaction Insights into Carbon Utilization and Element Cycling Functions of Hydrothermarchaeota in Hydrothermal Sediment.</title>
        <authorList>
            <person name="Zhou Z."/>
            <person name="Liu Y."/>
            <person name="Xu W."/>
            <person name="Pan J."/>
            <person name="Luo Z.H."/>
            <person name="Li M."/>
        </authorList>
    </citation>
    <scope>NUCLEOTIDE SEQUENCE [LARGE SCALE GENOMIC DNA]</scope>
    <source>
        <strain evidence="1">SpSt-8</strain>
    </source>
</reference>
<dbReference type="AlphaFoldDB" id="A0A7C3WVP8"/>
<proteinExistence type="predicted"/>
<protein>
    <submittedName>
        <fullName evidence="1">Uncharacterized protein</fullName>
    </submittedName>
</protein>
<accession>A0A7C3WVP8</accession>
<organism evidence="1">
    <name type="scientific">Thermofilum pendens</name>
    <dbReference type="NCBI Taxonomy" id="2269"/>
    <lineage>
        <taxon>Archaea</taxon>
        <taxon>Thermoproteota</taxon>
        <taxon>Thermoprotei</taxon>
        <taxon>Thermofilales</taxon>
        <taxon>Thermofilaceae</taxon>
        <taxon>Thermofilum</taxon>
    </lineage>
</organism>
<name>A0A7C3WVP8_THEPE</name>
<evidence type="ECO:0000313" key="1">
    <source>
        <dbReference type="EMBL" id="HGB25267.1"/>
    </source>
</evidence>
<gene>
    <name evidence="1" type="ORF">ENV88_04380</name>
</gene>
<sequence length="139" mass="14975">MATALIEVVLAGTDEKVEFMLRSGETAELAIVNKDPHHVVCKVFVESVDGLLSSIMAIEVGGQRLYLGKSSEAGKNIMTEIRPGGAGILRMRYIAPPSGVDKAHVKIRIELQAPSPSALQRAEKQTTQELLLASVHEKS</sequence>
<comment type="caution">
    <text evidence="1">The sequence shown here is derived from an EMBL/GenBank/DDBJ whole genome shotgun (WGS) entry which is preliminary data.</text>
</comment>